<name>A0A1U7DHN8_9RHOB</name>
<gene>
    <name evidence="1" type="ORF">BV394_07010</name>
</gene>
<dbReference type="STRING" id="1267768.BV394_07010"/>
<reference evidence="1 2" key="1">
    <citation type="submission" date="2017-01" db="EMBL/GenBank/DDBJ databases">
        <title>Genomic analysis of Xuhuaishuia manganoxidans DY6-4.</title>
        <authorList>
            <person name="Wang X."/>
        </authorList>
    </citation>
    <scope>NUCLEOTIDE SEQUENCE [LARGE SCALE GENOMIC DNA]</scope>
    <source>
        <strain evidence="1 2">DY6-4</strain>
    </source>
</reference>
<dbReference type="EMBL" id="CP019124">
    <property type="protein sequence ID" value="APX89496.1"/>
    <property type="molecule type" value="Genomic_DNA"/>
</dbReference>
<accession>A0A2M9DDI8</accession>
<organism evidence="1 2">
    <name type="scientific">Brevirhabdus pacifica</name>
    <dbReference type="NCBI Taxonomy" id="1267768"/>
    <lineage>
        <taxon>Bacteria</taxon>
        <taxon>Pseudomonadati</taxon>
        <taxon>Pseudomonadota</taxon>
        <taxon>Alphaproteobacteria</taxon>
        <taxon>Rhodobacterales</taxon>
        <taxon>Paracoccaceae</taxon>
        <taxon>Brevirhabdus</taxon>
    </lineage>
</organism>
<dbReference type="Proteomes" id="UP000187266">
    <property type="component" value="Chromosome"/>
</dbReference>
<accession>A0A1U7DHN8</accession>
<dbReference type="AlphaFoldDB" id="A0A1U7DHN8"/>
<proteinExistence type="predicted"/>
<dbReference type="RefSeq" id="WP_076979519.1">
    <property type="nucleotide sequence ID" value="NZ_CP019124.1"/>
</dbReference>
<keyword evidence="2" id="KW-1185">Reference proteome</keyword>
<protein>
    <submittedName>
        <fullName evidence="1">Uncharacterized protein</fullName>
    </submittedName>
</protein>
<evidence type="ECO:0000313" key="1">
    <source>
        <dbReference type="EMBL" id="APX89496.1"/>
    </source>
</evidence>
<dbReference type="OrthoDB" id="7863779at2"/>
<evidence type="ECO:0000313" key="2">
    <source>
        <dbReference type="Proteomes" id="UP000187266"/>
    </source>
</evidence>
<sequence>MTAATTPTQSQAVEAVNHAPATGPEATPAVSAAEAEAIETARADSHALETGFVILLLLLSVAAFLEALTYELVSSRIAFVALVPLIALLTAQLVRLLRADSLASVRARASEALAGRVPSFRKMIGMVWWLIALLLTIAVAGHYIAIAGFLTVLMRGLAREPWRITLIVTVATTALIYAAFEWGFDIELYRGLVYRYFAGYRVF</sequence>